<dbReference type="Gene3D" id="3.30.70.2390">
    <property type="match status" value="1"/>
</dbReference>
<feature type="domain" description="Cell envelope-related transcriptional attenuator" evidence="3">
    <location>
        <begin position="89"/>
        <end position="261"/>
    </location>
</feature>
<evidence type="ECO:0000256" key="1">
    <source>
        <dbReference type="ARBA" id="ARBA00006068"/>
    </source>
</evidence>
<reference evidence="5" key="1">
    <citation type="submission" date="2022-10" db="EMBL/GenBank/DDBJ databases">
        <title>Rhodococcus sp.75.</title>
        <authorList>
            <person name="Sun M."/>
        </authorList>
    </citation>
    <scope>NUCLEOTIDE SEQUENCE</scope>
    <source>
        <strain evidence="5">75</strain>
    </source>
</reference>
<sequence>MAVGVVSALVLAGTGYAWTALHSLTSGLTTSNALAGLVDPAGAGAARLGSDVNILLMGLDTRLDQNGDPLPAAVLDQLHAGDGSEGGYNTNTLILMHVPANGGMVTAFSIPRDDYVAVRDIPGNDHVKIKEAYGLKKAATEDALVKAGTTDRHQLEALGREAGRKEALQTVQDFLGVHIDHFAEVSLAGFYDLATALNGVQVCLNQAVNDPYSGADFPAGVQTLNGAQSLAFVRQRHGLDNGDLDRTHRQQAFLASVTHKLGSAGTFTNVGQLQALIDVAARDVVVDSGWDIGAFIPRASNLTGGNVQFNTLPILRFDTIDGQSVNVVDQPALAEQVQVAFGLRPAPAPPAPLPTGPLTIDVVNAGAAAGVASNVAKALSGGTWSRGTVSNTSSGDTAVSYGPGAKAQADAIAGLIQAPRSSADGTVAPDTVRVVLGAGFTASPTLQSDAATLRTPPPAATSGGAAPTTTVGPQGNPVDGGGIPCVN</sequence>
<evidence type="ECO:0000313" key="5">
    <source>
        <dbReference type="EMBL" id="UZJ23401.1"/>
    </source>
</evidence>
<protein>
    <submittedName>
        <fullName evidence="5">LCP family protein</fullName>
    </submittedName>
</protein>
<accession>A0ABY6NVH7</accession>
<dbReference type="EMBL" id="CP110615">
    <property type="protein sequence ID" value="UZJ23401.1"/>
    <property type="molecule type" value="Genomic_DNA"/>
</dbReference>
<dbReference type="Gene3D" id="3.40.630.190">
    <property type="entry name" value="LCP protein"/>
    <property type="match status" value="1"/>
</dbReference>
<feature type="compositionally biased region" description="Gly residues" evidence="2">
    <location>
        <begin position="478"/>
        <end position="487"/>
    </location>
</feature>
<comment type="similarity">
    <text evidence="1">Belongs to the LytR/CpsA/Psr (LCP) family.</text>
</comment>
<feature type="domain" description="LytR/CpsA/Psr regulator C-terminal" evidence="4">
    <location>
        <begin position="358"/>
        <end position="440"/>
    </location>
</feature>
<dbReference type="Proteomes" id="UP001164965">
    <property type="component" value="Chromosome"/>
</dbReference>
<dbReference type="PANTHER" id="PTHR33392">
    <property type="entry name" value="POLYISOPRENYL-TEICHOIC ACID--PEPTIDOGLYCAN TEICHOIC ACID TRANSFERASE TAGU"/>
    <property type="match status" value="1"/>
</dbReference>
<evidence type="ECO:0000259" key="4">
    <source>
        <dbReference type="Pfam" id="PF13399"/>
    </source>
</evidence>
<dbReference type="PANTHER" id="PTHR33392:SF6">
    <property type="entry name" value="POLYISOPRENYL-TEICHOIC ACID--PEPTIDOGLYCAN TEICHOIC ACID TRANSFERASE TAGU"/>
    <property type="match status" value="1"/>
</dbReference>
<dbReference type="InterPro" id="IPR004474">
    <property type="entry name" value="LytR_CpsA_psr"/>
</dbReference>
<dbReference type="NCBIfam" id="TIGR00350">
    <property type="entry name" value="lytR_cpsA_psr"/>
    <property type="match status" value="1"/>
</dbReference>
<dbReference type="Pfam" id="PF03816">
    <property type="entry name" value="LytR_cpsA_psr"/>
    <property type="match status" value="1"/>
</dbReference>
<evidence type="ECO:0000259" key="3">
    <source>
        <dbReference type="Pfam" id="PF03816"/>
    </source>
</evidence>
<feature type="compositionally biased region" description="Low complexity" evidence="2">
    <location>
        <begin position="450"/>
        <end position="475"/>
    </location>
</feature>
<evidence type="ECO:0000313" key="6">
    <source>
        <dbReference type="Proteomes" id="UP001164965"/>
    </source>
</evidence>
<name>A0ABY6NVH7_9NOCA</name>
<organism evidence="5 6">
    <name type="scientific">Rhodococcus antarcticus</name>
    <dbReference type="NCBI Taxonomy" id="2987751"/>
    <lineage>
        <taxon>Bacteria</taxon>
        <taxon>Bacillati</taxon>
        <taxon>Actinomycetota</taxon>
        <taxon>Actinomycetes</taxon>
        <taxon>Mycobacteriales</taxon>
        <taxon>Nocardiaceae</taxon>
        <taxon>Rhodococcus</taxon>
    </lineage>
</organism>
<dbReference type="Pfam" id="PF13399">
    <property type="entry name" value="LytR_C"/>
    <property type="match status" value="1"/>
</dbReference>
<dbReference type="InterPro" id="IPR050922">
    <property type="entry name" value="LytR/CpsA/Psr_CW_biosynth"/>
</dbReference>
<keyword evidence="6" id="KW-1185">Reference proteome</keyword>
<dbReference type="RefSeq" id="WP_265381508.1">
    <property type="nucleotide sequence ID" value="NZ_CP110615.1"/>
</dbReference>
<gene>
    <name evidence="5" type="ORF">RHODO2019_09120</name>
</gene>
<evidence type="ECO:0000256" key="2">
    <source>
        <dbReference type="SAM" id="MobiDB-lite"/>
    </source>
</evidence>
<proteinExistence type="inferred from homology"/>
<dbReference type="InterPro" id="IPR027381">
    <property type="entry name" value="LytR/CpsA/Psr_C"/>
</dbReference>
<feature type="region of interest" description="Disordered" evidence="2">
    <location>
        <begin position="447"/>
        <end position="487"/>
    </location>
</feature>